<dbReference type="AlphaFoldDB" id="A0AAN9GCV8"/>
<dbReference type="EMBL" id="JBAMIC010000008">
    <property type="protein sequence ID" value="KAK7103666.1"/>
    <property type="molecule type" value="Genomic_DNA"/>
</dbReference>
<dbReference type="PANTHER" id="PTHR11988:SF27">
    <property type="entry name" value="GH27708P"/>
    <property type="match status" value="1"/>
</dbReference>
<evidence type="ECO:0000313" key="9">
    <source>
        <dbReference type="Proteomes" id="UP001374579"/>
    </source>
</evidence>
<dbReference type="Gene3D" id="1.20.5.170">
    <property type="match status" value="1"/>
</dbReference>
<comment type="subcellular location">
    <subcellularLocation>
        <location evidence="1">Nucleus</location>
    </subcellularLocation>
</comment>
<dbReference type="InterPro" id="IPR046347">
    <property type="entry name" value="bZIP_sf"/>
</dbReference>
<keyword evidence="5" id="KW-0539">Nucleus</keyword>
<evidence type="ECO:0000256" key="5">
    <source>
        <dbReference type="ARBA" id="ARBA00023242"/>
    </source>
</evidence>
<evidence type="ECO:0000256" key="3">
    <source>
        <dbReference type="ARBA" id="ARBA00023125"/>
    </source>
</evidence>
<dbReference type="InterPro" id="IPR004827">
    <property type="entry name" value="bZIP"/>
</dbReference>
<comment type="caution">
    <text evidence="8">The sequence shown here is derived from an EMBL/GenBank/DDBJ whole genome shotgun (WGS) entry which is preliminary data.</text>
</comment>
<evidence type="ECO:0000256" key="4">
    <source>
        <dbReference type="ARBA" id="ARBA00023163"/>
    </source>
</evidence>
<gene>
    <name evidence="8" type="ORF">V1264_018529</name>
</gene>
<evidence type="ECO:0000256" key="1">
    <source>
        <dbReference type="ARBA" id="ARBA00004123"/>
    </source>
</evidence>
<feature type="region of interest" description="Disordered" evidence="6">
    <location>
        <begin position="551"/>
        <end position="648"/>
    </location>
</feature>
<feature type="domain" description="BZIP" evidence="7">
    <location>
        <begin position="691"/>
        <end position="744"/>
    </location>
</feature>
<evidence type="ECO:0000256" key="2">
    <source>
        <dbReference type="ARBA" id="ARBA00023015"/>
    </source>
</evidence>
<dbReference type="Pfam" id="PF07716">
    <property type="entry name" value="bZIP_2"/>
    <property type="match status" value="1"/>
</dbReference>
<evidence type="ECO:0000313" key="8">
    <source>
        <dbReference type="EMBL" id="KAK7103666.1"/>
    </source>
</evidence>
<feature type="compositionally biased region" description="Basic and acidic residues" evidence="6">
    <location>
        <begin position="444"/>
        <end position="457"/>
    </location>
</feature>
<keyword evidence="2" id="KW-0805">Transcription regulation</keyword>
<keyword evidence="3" id="KW-0238">DNA-binding</keyword>
<accession>A0AAN9GCV8</accession>
<dbReference type="PROSITE" id="PS50217">
    <property type="entry name" value="BZIP"/>
    <property type="match status" value="1"/>
</dbReference>
<dbReference type="InterPro" id="IPR040223">
    <property type="entry name" value="PAR_bZIP"/>
</dbReference>
<reference evidence="8 9" key="1">
    <citation type="submission" date="2024-02" db="EMBL/GenBank/DDBJ databases">
        <title>Chromosome-scale genome assembly of the rough periwinkle Littorina saxatilis.</title>
        <authorList>
            <person name="De Jode A."/>
            <person name="Faria R."/>
            <person name="Formenti G."/>
            <person name="Sims Y."/>
            <person name="Smith T.P."/>
            <person name="Tracey A."/>
            <person name="Wood J.M.D."/>
            <person name="Zagrodzka Z.B."/>
            <person name="Johannesson K."/>
            <person name="Butlin R.K."/>
            <person name="Leder E.H."/>
        </authorList>
    </citation>
    <scope>NUCLEOTIDE SEQUENCE [LARGE SCALE GENOMIC DNA]</scope>
    <source>
        <strain evidence="8">Snail1</strain>
        <tissue evidence="8">Muscle</tissue>
    </source>
</reference>
<feature type="region of interest" description="Disordered" evidence="6">
    <location>
        <begin position="444"/>
        <end position="473"/>
    </location>
</feature>
<proteinExistence type="predicted"/>
<keyword evidence="9" id="KW-1185">Reference proteome</keyword>
<feature type="compositionally biased region" description="Polar residues" evidence="6">
    <location>
        <begin position="513"/>
        <end position="529"/>
    </location>
</feature>
<name>A0AAN9GCV8_9CAEN</name>
<dbReference type="SUPFAM" id="SSF57959">
    <property type="entry name" value="Leucine zipper domain"/>
    <property type="match status" value="1"/>
</dbReference>
<feature type="region of interest" description="Disordered" evidence="6">
    <location>
        <begin position="512"/>
        <end position="536"/>
    </location>
</feature>
<dbReference type="GO" id="GO:0000978">
    <property type="term" value="F:RNA polymerase II cis-regulatory region sequence-specific DNA binding"/>
    <property type="evidence" value="ECO:0007669"/>
    <property type="project" value="TreeGrafter"/>
</dbReference>
<dbReference type="GO" id="GO:0005634">
    <property type="term" value="C:nucleus"/>
    <property type="evidence" value="ECO:0007669"/>
    <property type="project" value="UniProtKB-SubCell"/>
</dbReference>
<feature type="compositionally biased region" description="Low complexity" evidence="6">
    <location>
        <begin position="595"/>
        <end position="613"/>
    </location>
</feature>
<evidence type="ECO:0000256" key="6">
    <source>
        <dbReference type="SAM" id="MobiDB-lite"/>
    </source>
</evidence>
<organism evidence="8 9">
    <name type="scientific">Littorina saxatilis</name>
    <dbReference type="NCBI Taxonomy" id="31220"/>
    <lineage>
        <taxon>Eukaryota</taxon>
        <taxon>Metazoa</taxon>
        <taxon>Spiralia</taxon>
        <taxon>Lophotrochozoa</taxon>
        <taxon>Mollusca</taxon>
        <taxon>Gastropoda</taxon>
        <taxon>Caenogastropoda</taxon>
        <taxon>Littorinimorpha</taxon>
        <taxon>Littorinoidea</taxon>
        <taxon>Littorinidae</taxon>
        <taxon>Littorina</taxon>
    </lineage>
</organism>
<dbReference type="CDD" id="cd14695">
    <property type="entry name" value="bZIP_HLF"/>
    <property type="match status" value="1"/>
</dbReference>
<protein>
    <recommendedName>
        <fullName evidence="7">BZIP domain-containing protein</fullName>
    </recommendedName>
</protein>
<dbReference type="SMART" id="SM00338">
    <property type="entry name" value="BRLZ"/>
    <property type="match status" value="1"/>
</dbReference>
<dbReference type="GO" id="GO:0000981">
    <property type="term" value="F:DNA-binding transcription factor activity, RNA polymerase II-specific"/>
    <property type="evidence" value="ECO:0007669"/>
    <property type="project" value="TreeGrafter"/>
</dbReference>
<feature type="compositionally biased region" description="Low complexity" evidence="6">
    <location>
        <begin position="556"/>
        <end position="572"/>
    </location>
</feature>
<feature type="compositionally biased region" description="Polar residues" evidence="6">
    <location>
        <begin position="582"/>
        <end position="594"/>
    </location>
</feature>
<dbReference type="Proteomes" id="UP001374579">
    <property type="component" value="Unassembled WGS sequence"/>
</dbReference>
<evidence type="ECO:0000259" key="7">
    <source>
        <dbReference type="PROSITE" id="PS50217"/>
    </source>
</evidence>
<keyword evidence="4" id="KW-0804">Transcription</keyword>
<dbReference type="PANTHER" id="PTHR11988">
    <property type="entry name" value="THYROTROPH EMBRYONIC FACTOR RELATED"/>
    <property type="match status" value="1"/>
</dbReference>
<sequence length="777" mass="85895">MNRPLNIVVKVVTVVSVSCVRLQQLHDPSYRLETSYGLPAQHQWRVRQHPIQELPMLEGQGVHAQHGVTTVTATANVACNAVTNYHVDGLHQYSSMTSIIPDQSVSSSCAVTRDGEEMTSQLPHVTYHSDVPVSLSSEAMHSSEPTVYAPAACVYPNSDSYAVCANSYGTTSTDYGQSRHFSPSFMDKTEHNTPENNVNSFGNAGTFVQDELGKEVPQDYDAGTSCFFADCGFEESFYPSDHWHGLRSYFQSNGTMGHPAYNEQSVNVSANEYTDRRKCDMRQQDLGGTGQAHYNFIPNAPSNIFHYPQNYSGMETSGSFFSTPQQFHSSTFSGLQSPATSASLYAACERDIQSNTLQANNPFHDNLIQGSQWCETDIDGPDEQQRNSSFVAYQDNKQDSREINETRINGTAADTKLTNLQNCPNKHLSAAKEGHLQGRERIRQAQEHSAEMTDDTSKISAKNGSKHIRCVDEPDTSSATLTLRFSDRQLYQQNQTQQQHGLSDQFHTLAPERQQSQPCSTSVVTSDPRFNTKTDSRLHCMFPKSFPASSIGAGHSVSQHSPSSSSSSGKSLSKPECPASDVETNLENMTQTSNPAHPAAAHPAAPRQASSPRFVSTEPRTVTSSEKCGGTADPILHDDDDSSLSMSPSSSTTSLIDVDHLLSSGVTVAGFKPRPIIRKRCKVMMPLTSKDSNYWRKRKKNNDSAKRSREAKKEKEKNFYRRALELEYENYFLKDRLGQLEAQLHAVTGIAPTPHEYVVPPAHEYVAVNTPPDVLFM</sequence>